<dbReference type="Proteomes" id="UP001266305">
    <property type="component" value="Unassembled WGS sequence"/>
</dbReference>
<reference evidence="1 2" key="1">
    <citation type="submission" date="2023-05" db="EMBL/GenBank/DDBJ databases">
        <title>B98-5 Cell Line De Novo Hybrid Assembly: An Optical Mapping Approach.</title>
        <authorList>
            <person name="Kananen K."/>
            <person name="Auerbach J.A."/>
            <person name="Kautto E."/>
            <person name="Blachly J.S."/>
        </authorList>
    </citation>
    <scope>NUCLEOTIDE SEQUENCE [LARGE SCALE GENOMIC DNA]</scope>
    <source>
        <strain evidence="1">B95-8</strain>
        <tissue evidence="1">Cell line</tissue>
    </source>
</reference>
<keyword evidence="2" id="KW-1185">Reference proteome</keyword>
<protein>
    <submittedName>
        <fullName evidence="1">Uncharacterized protein</fullName>
    </submittedName>
</protein>
<organism evidence="1 2">
    <name type="scientific">Saguinus oedipus</name>
    <name type="common">Cotton-top tamarin</name>
    <name type="synonym">Oedipomidas oedipus</name>
    <dbReference type="NCBI Taxonomy" id="9490"/>
    <lineage>
        <taxon>Eukaryota</taxon>
        <taxon>Metazoa</taxon>
        <taxon>Chordata</taxon>
        <taxon>Craniata</taxon>
        <taxon>Vertebrata</taxon>
        <taxon>Euteleostomi</taxon>
        <taxon>Mammalia</taxon>
        <taxon>Eutheria</taxon>
        <taxon>Euarchontoglires</taxon>
        <taxon>Primates</taxon>
        <taxon>Haplorrhini</taxon>
        <taxon>Platyrrhini</taxon>
        <taxon>Cebidae</taxon>
        <taxon>Callitrichinae</taxon>
        <taxon>Saguinus</taxon>
    </lineage>
</organism>
<accession>A0ABQ9W056</accession>
<gene>
    <name evidence="1" type="ORF">P7K49_005647</name>
</gene>
<evidence type="ECO:0000313" key="2">
    <source>
        <dbReference type="Proteomes" id="UP001266305"/>
    </source>
</evidence>
<evidence type="ECO:0000313" key="1">
    <source>
        <dbReference type="EMBL" id="KAK2115022.1"/>
    </source>
</evidence>
<sequence>MSPHCTKPALEIMWRVPELCWKQELIPSCAELLLEYGAKAQLESCLPSPTHEAASKVNMVTFGII</sequence>
<proteinExistence type="predicted"/>
<comment type="caution">
    <text evidence="1">The sequence shown here is derived from an EMBL/GenBank/DDBJ whole genome shotgun (WGS) entry which is preliminary data.</text>
</comment>
<dbReference type="EMBL" id="JASSZA010000003">
    <property type="protein sequence ID" value="KAK2115022.1"/>
    <property type="molecule type" value="Genomic_DNA"/>
</dbReference>
<name>A0ABQ9W056_SAGOE</name>